<gene>
    <name evidence="9" type="ORF">CHS0354_042604</name>
</gene>
<keyword evidence="10" id="KW-1185">Reference proteome</keyword>
<reference evidence="9" key="1">
    <citation type="journal article" date="2021" name="Genome Biol. Evol.">
        <title>A High-Quality Reference Genome for a Parasitic Bivalve with Doubly Uniparental Inheritance (Bivalvia: Unionida).</title>
        <authorList>
            <person name="Smith C.H."/>
        </authorList>
    </citation>
    <scope>NUCLEOTIDE SEQUENCE</scope>
    <source>
        <strain evidence="9">CHS0354</strain>
    </source>
</reference>
<feature type="region of interest" description="Disordered" evidence="6">
    <location>
        <begin position="106"/>
        <end position="157"/>
    </location>
</feature>
<dbReference type="PANTHER" id="PTHR10239">
    <property type="entry name" value="ISTHMIN-2"/>
    <property type="match status" value="1"/>
</dbReference>
<evidence type="ECO:0000256" key="2">
    <source>
        <dbReference type="ARBA" id="ARBA00010198"/>
    </source>
</evidence>
<dbReference type="Pfam" id="PF03782">
    <property type="entry name" value="AMOP"/>
    <property type="match status" value="1"/>
</dbReference>
<dbReference type="Gene3D" id="2.20.100.10">
    <property type="entry name" value="Thrombospondin type-1 (TSP1) repeat"/>
    <property type="match status" value="1"/>
</dbReference>
<name>A0AAE0TDX5_9BIVA</name>
<dbReference type="InterPro" id="IPR036383">
    <property type="entry name" value="TSP1_rpt_sf"/>
</dbReference>
<evidence type="ECO:0000259" key="8">
    <source>
        <dbReference type="PROSITE" id="PS50856"/>
    </source>
</evidence>
<dbReference type="SUPFAM" id="SSF82895">
    <property type="entry name" value="TSP-1 type 1 repeat"/>
    <property type="match status" value="1"/>
</dbReference>
<keyword evidence="7" id="KW-0812">Transmembrane</keyword>
<comment type="subcellular location">
    <subcellularLocation>
        <location evidence="1">Secreted</location>
    </subcellularLocation>
</comment>
<keyword evidence="3" id="KW-0964">Secreted</keyword>
<sequence length="524" mass="59282">MNGQDDKSEEKGAAGVSEHVVITDETDQNFARSDLVNRRCRVGTGVLEKVGMVFVLLFVCYLSWTIPAHYGFFSSANDSGNETSNSDGQLGIDSINTTYTWTPQYDAEPTFPEQTKDTNVILPSHRQKNKRRRKKQRTRKKNRQNSKEDHASGHGVFEANSDEDIDVYSQCKDCKIRKRKGRNQYIFEPGVNNISLSTLRKIFETVADNALSGGGTWNSLYSKVSQNSKRQHSHHKTNDLPGKDGKNKLSGVPGNTDIQNRRPWVNEEADKNIYSNDEVGPWSEWSLCSVTCGTGQQERMRICGPSCKEVESMICMKPCKDGSQNPIDTSSLSEFYLGEEGGFVPPIQAIEEDYLDPEMDNCGKWIDCNKKHVAQYLLKSELPSCPCFYPLQHVKNRNLWDLGQRKEFNWIDFSAPNMLVYKPGAKYCIMSKLGQGTKTLAVQQCCYDDSLRLVTGGRAAGTPILISPDISEELHWKVDLLPWVICKGDWTRYNQVLPTNNNLKCEVNPEEAELHRQAEEAMQY</sequence>
<dbReference type="Pfam" id="PF00090">
    <property type="entry name" value="TSP_1"/>
    <property type="match status" value="1"/>
</dbReference>
<dbReference type="SMART" id="SM00723">
    <property type="entry name" value="AMOP"/>
    <property type="match status" value="1"/>
</dbReference>
<comment type="caution">
    <text evidence="9">The sequence shown here is derived from an EMBL/GenBank/DDBJ whole genome shotgun (WGS) entry which is preliminary data.</text>
</comment>
<dbReference type="InterPro" id="IPR005533">
    <property type="entry name" value="AMOP_dom"/>
</dbReference>
<keyword evidence="4" id="KW-0732">Signal</keyword>
<dbReference type="SMART" id="SM00209">
    <property type="entry name" value="TSP1"/>
    <property type="match status" value="1"/>
</dbReference>
<dbReference type="PROSITE" id="PS50856">
    <property type="entry name" value="AMOP"/>
    <property type="match status" value="1"/>
</dbReference>
<proteinExistence type="inferred from homology"/>
<evidence type="ECO:0000256" key="1">
    <source>
        <dbReference type="ARBA" id="ARBA00004613"/>
    </source>
</evidence>
<evidence type="ECO:0000256" key="3">
    <source>
        <dbReference type="ARBA" id="ARBA00022525"/>
    </source>
</evidence>
<dbReference type="InterPro" id="IPR000884">
    <property type="entry name" value="TSP1_rpt"/>
</dbReference>
<evidence type="ECO:0000256" key="5">
    <source>
        <dbReference type="ARBA" id="ARBA00023157"/>
    </source>
</evidence>
<comment type="similarity">
    <text evidence="2">Belongs to the isthmin family.</text>
</comment>
<dbReference type="PANTHER" id="PTHR10239:SF29">
    <property type="entry name" value="AMOP DOMAIN-CONTAINING PROTEIN"/>
    <property type="match status" value="1"/>
</dbReference>
<evidence type="ECO:0000313" key="9">
    <source>
        <dbReference type="EMBL" id="KAK3608607.1"/>
    </source>
</evidence>
<reference evidence="9" key="2">
    <citation type="journal article" date="2021" name="Genome Biol. Evol.">
        <title>Developing a high-quality reference genome for a parasitic bivalve with doubly uniparental inheritance (Bivalvia: Unionida).</title>
        <authorList>
            <person name="Smith C.H."/>
        </authorList>
    </citation>
    <scope>NUCLEOTIDE SEQUENCE</scope>
    <source>
        <strain evidence="9">CHS0354</strain>
        <tissue evidence="9">Mantle</tissue>
    </source>
</reference>
<accession>A0AAE0TDX5</accession>
<organism evidence="9 10">
    <name type="scientific">Potamilus streckersoni</name>
    <dbReference type="NCBI Taxonomy" id="2493646"/>
    <lineage>
        <taxon>Eukaryota</taxon>
        <taxon>Metazoa</taxon>
        <taxon>Spiralia</taxon>
        <taxon>Lophotrochozoa</taxon>
        <taxon>Mollusca</taxon>
        <taxon>Bivalvia</taxon>
        <taxon>Autobranchia</taxon>
        <taxon>Heteroconchia</taxon>
        <taxon>Palaeoheterodonta</taxon>
        <taxon>Unionida</taxon>
        <taxon>Unionoidea</taxon>
        <taxon>Unionidae</taxon>
        <taxon>Ambleminae</taxon>
        <taxon>Lampsilini</taxon>
        <taxon>Potamilus</taxon>
    </lineage>
</organism>
<dbReference type="PROSITE" id="PS50092">
    <property type="entry name" value="TSP1"/>
    <property type="match status" value="1"/>
</dbReference>
<keyword evidence="7" id="KW-0472">Membrane</keyword>
<feature type="compositionally biased region" description="Basic residues" evidence="6">
    <location>
        <begin position="125"/>
        <end position="144"/>
    </location>
</feature>
<feature type="compositionally biased region" description="Basic and acidic residues" evidence="6">
    <location>
        <begin position="236"/>
        <end position="247"/>
    </location>
</feature>
<dbReference type="Proteomes" id="UP001195483">
    <property type="component" value="Unassembled WGS sequence"/>
</dbReference>
<evidence type="ECO:0000313" key="10">
    <source>
        <dbReference type="Proteomes" id="UP001195483"/>
    </source>
</evidence>
<feature type="transmembrane region" description="Helical" evidence="7">
    <location>
        <begin position="46"/>
        <end position="64"/>
    </location>
</feature>
<evidence type="ECO:0000256" key="4">
    <source>
        <dbReference type="ARBA" id="ARBA00022729"/>
    </source>
</evidence>
<evidence type="ECO:0000256" key="6">
    <source>
        <dbReference type="SAM" id="MobiDB-lite"/>
    </source>
</evidence>
<dbReference type="AlphaFoldDB" id="A0AAE0TDX5"/>
<evidence type="ECO:0000256" key="7">
    <source>
        <dbReference type="SAM" id="Phobius"/>
    </source>
</evidence>
<dbReference type="EMBL" id="JAEAOA010002356">
    <property type="protein sequence ID" value="KAK3608607.1"/>
    <property type="molecule type" value="Genomic_DNA"/>
</dbReference>
<dbReference type="InterPro" id="IPR051867">
    <property type="entry name" value="Angio_Inhib/Adhesion_GPCR"/>
</dbReference>
<dbReference type="GO" id="GO:0005576">
    <property type="term" value="C:extracellular region"/>
    <property type="evidence" value="ECO:0007669"/>
    <property type="project" value="UniProtKB-SubCell"/>
</dbReference>
<keyword evidence="5" id="KW-1015">Disulfide bond</keyword>
<protein>
    <recommendedName>
        <fullName evidence="8">AMOP domain-containing protein</fullName>
    </recommendedName>
</protein>
<reference evidence="9" key="3">
    <citation type="submission" date="2023-05" db="EMBL/GenBank/DDBJ databases">
        <authorList>
            <person name="Smith C.H."/>
        </authorList>
    </citation>
    <scope>NUCLEOTIDE SEQUENCE</scope>
    <source>
        <strain evidence="9">CHS0354</strain>
        <tissue evidence="9">Mantle</tissue>
    </source>
</reference>
<keyword evidence="7" id="KW-1133">Transmembrane helix</keyword>
<feature type="domain" description="AMOP" evidence="8">
    <location>
        <begin position="354"/>
        <end position="512"/>
    </location>
</feature>
<feature type="region of interest" description="Disordered" evidence="6">
    <location>
        <begin position="223"/>
        <end position="260"/>
    </location>
</feature>